<dbReference type="InterPro" id="IPR001789">
    <property type="entry name" value="Sig_transdc_resp-reg_receiver"/>
</dbReference>
<dbReference type="PRINTS" id="PR00344">
    <property type="entry name" value="BCTRLSENSOR"/>
</dbReference>
<dbReference type="CDD" id="cd17546">
    <property type="entry name" value="REC_hyHK_CKI1_RcsC-like"/>
    <property type="match status" value="1"/>
</dbReference>
<dbReference type="InterPro" id="IPR036097">
    <property type="entry name" value="HisK_dim/P_sf"/>
</dbReference>
<evidence type="ECO:0000256" key="5">
    <source>
        <dbReference type="ARBA" id="ARBA00022553"/>
    </source>
</evidence>
<dbReference type="Pfam" id="PF00512">
    <property type="entry name" value="HisKA"/>
    <property type="match status" value="1"/>
</dbReference>
<dbReference type="SMART" id="SM00388">
    <property type="entry name" value="HisKA"/>
    <property type="match status" value="1"/>
</dbReference>
<dbReference type="Pfam" id="PF02743">
    <property type="entry name" value="dCache_1"/>
    <property type="match status" value="1"/>
</dbReference>
<evidence type="ECO:0000256" key="4">
    <source>
        <dbReference type="ARBA" id="ARBA00022475"/>
    </source>
</evidence>
<feature type="transmembrane region" description="Helical" evidence="11">
    <location>
        <begin position="12"/>
        <end position="35"/>
    </location>
</feature>
<keyword evidence="5 10" id="KW-0597">Phosphoprotein</keyword>
<keyword evidence="14" id="KW-0808">Transferase</keyword>
<dbReference type="CDD" id="cd00082">
    <property type="entry name" value="HisKA"/>
    <property type="match status" value="1"/>
</dbReference>
<dbReference type="SMART" id="SM00448">
    <property type="entry name" value="REC"/>
    <property type="match status" value="1"/>
</dbReference>
<dbReference type="EC" id="2.7.13.3" evidence="3"/>
<feature type="domain" description="Response regulatory" evidence="13">
    <location>
        <begin position="635"/>
        <end position="755"/>
    </location>
</feature>
<dbReference type="FunFam" id="3.30.565.10:FF:000010">
    <property type="entry name" value="Sensor histidine kinase RcsC"/>
    <property type="match status" value="1"/>
</dbReference>
<evidence type="ECO:0000313" key="14">
    <source>
        <dbReference type="EMBL" id="ASD64934.1"/>
    </source>
</evidence>
<feature type="domain" description="Histidine kinase" evidence="12">
    <location>
        <begin position="383"/>
        <end position="604"/>
    </location>
</feature>
<dbReference type="InterPro" id="IPR004358">
    <property type="entry name" value="Sig_transdc_His_kin-like_C"/>
</dbReference>
<name>A0A1Z3NBU1_BDEBC</name>
<accession>A0A1Z3NBU1</accession>
<dbReference type="Gene3D" id="3.30.565.10">
    <property type="entry name" value="Histidine kinase-like ATPase, C-terminal domain"/>
    <property type="match status" value="1"/>
</dbReference>
<dbReference type="PROSITE" id="PS50109">
    <property type="entry name" value="HIS_KIN"/>
    <property type="match status" value="1"/>
</dbReference>
<dbReference type="AlphaFoldDB" id="A0A1Z3NBU1"/>
<evidence type="ECO:0000256" key="9">
    <source>
        <dbReference type="ARBA" id="ARBA00023136"/>
    </source>
</evidence>
<evidence type="ECO:0000256" key="7">
    <source>
        <dbReference type="ARBA" id="ARBA00022989"/>
    </source>
</evidence>
<dbReference type="InterPro" id="IPR005467">
    <property type="entry name" value="His_kinase_dom"/>
</dbReference>
<evidence type="ECO:0000259" key="13">
    <source>
        <dbReference type="PROSITE" id="PS50110"/>
    </source>
</evidence>
<evidence type="ECO:0000256" key="2">
    <source>
        <dbReference type="ARBA" id="ARBA00004651"/>
    </source>
</evidence>
<reference evidence="14 15" key="1">
    <citation type="submission" date="2017-04" db="EMBL/GenBank/DDBJ databases">
        <title>Whole genome sequence of Bdellovibrio bacteriovorus strain SSB218315.</title>
        <authorList>
            <person name="Oyedara O."/>
            <person name="Rodriguez-Perez M.A."/>
        </authorList>
    </citation>
    <scope>NUCLEOTIDE SEQUENCE [LARGE SCALE GENOMIC DNA]</scope>
    <source>
        <strain evidence="14 15">SSB218315</strain>
    </source>
</reference>
<dbReference type="SUPFAM" id="SSF52172">
    <property type="entry name" value="CheY-like"/>
    <property type="match status" value="1"/>
</dbReference>
<dbReference type="SUPFAM" id="SSF47384">
    <property type="entry name" value="Homodimeric domain of signal transducing histidine kinase"/>
    <property type="match status" value="1"/>
</dbReference>
<dbReference type="CDD" id="cd16922">
    <property type="entry name" value="HATPase_EvgS-ArcB-TorS-like"/>
    <property type="match status" value="1"/>
</dbReference>
<dbReference type="EMBL" id="CP020946">
    <property type="protein sequence ID" value="ASD64934.1"/>
    <property type="molecule type" value="Genomic_DNA"/>
</dbReference>
<dbReference type="Pfam" id="PF00072">
    <property type="entry name" value="Response_reg"/>
    <property type="match status" value="1"/>
</dbReference>
<keyword evidence="9 11" id="KW-0472">Membrane</keyword>
<dbReference type="OrthoDB" id="5287801at2"/>
<keyword evidence="4" id="KW-1003">Cell membrane</keyword>
<dbReference type="RefSeq" id="WP_088566356.1">
    <property type="nucleotide sequence ID" value="NZ_CP020946.1"/>
</dbReference>
<comment type="catalytic activity">
    <reaction evidence="1">
        <text>ATP + protein L-histidine = ADP + protein N-phospho-L-histidine.</text>
        <dbReference type="EC" id="2.7.13.3"/>
    </reaction>
</comment>
<keyword evidence="14" id="KW-0418">Kinase</keyword>
<gene>
    <name evidence="14" type="ORF">B9G79_15845</name>
</gene>
<evidence type="ECO:0000313" key="15">
    <source>
        <dbReference type="Proteomes" id="UP000197003"/>
    </source>
</evidence>
<feature type="modified residue" description="4-aspartylphosphate" evidence="10">
    <location>
        <position position="685"/>
    </location>
</feature>
<dbReference type="GO" id="GO:0005886">
    <property type="term" value="C:plasma membrane"/>
    <property type="evidence" value="ECO:0007669"/>
    <property type="project" value="UniProtKB-SubCell"/>
</dbReference>
<evidence type="ECO:0000259" key="12">
    <source>
        <dbReference type="PROSITE" id="PS50109"/>
    </source>
</evidence>
<evidence type="ECO:0000256" key="6">
    <source>
        <dbReference type="ARBA" id="ARBA00022692"/>
    </source>
</evidence>
<dbReference type="InterPro" id="IPR033479">
    <property type="entry name" value="dCache_1"/>
</dbReference>
<organism evidence="14 15">
    <name type="scientific">Bdellovibrio bacteriovorus</name>
    <dbReference type="NCBI Taxonomy" id="959"/>
    <lineage>
        <taxon>Bacteria</taxon>
        <taxon>Pseudomonadati</taxon>
        <taxon>Bdellovibrionota</taxon>
        <taxon>Bdellovibrionia</taxon>
        <taxon>Bdellovibrionales</taxon>
        <taxon>Pseudobdellovibrionaceae</taxon>
        <taxon>Bdellovibrio</taxon>
    </lineage>
</organism>
<proteinExistence type="predicted"/>
<protein>
    <recommendedName>
        <fullName evidence="3">histidine kinase</fullName>
        <ecNumber evidence="3">2.7.13.3</ecNumber>
    </recommendedName>
</protein>
<dbReference type="SUPFAM" id="SSF55874">
    <property type="entry name" value="ATPase domain of HSP90 chaperone/DNA topoisomerase II/histidine kinase"/>
    <property type="match status" value="1"/>
</dbReference>
<evidence type="ECO:0000256" key="1">
    <source>
        <dbReference type="ARBA" id="ARBA00000085"/>
    </source>
</evidence>
<dbReference type="PROSITE" id="PS50110">
    <property type="entry name" value="RESPONSE_REGULATORY"/>
    <property type="match status" value="1"/>
</dbReference>
<dbReference type="InterPro" id="IPR003594">
    <property type="entry name" value="HATPase_dom"/>
</dbReference>
<dbReference type="InterPro" id="IPR003661">
    <property type="entry name" value="HisK_dim/P_dom"/>
</dbReference>
<sequence>MKKKLTFVHLFLLNQLVTTLVLLTVLGVYGTHLFIQEQRAIRERMEPASAREVDRINNDFATLEANVQRLKSMVELFDVMPKGTRVEKFRQFASATIASHSTQFNAWVALGPRLAREYMGREAYVYVVHRDYSLFANPKYNDPSTFVAEVFAEPGYDKDPDVQWWWMNEKNSGVNYSDFYFDKGYMEKIMFSTSTGIFSNGGKLEAVVGIDTLAGDIAHRLGVFKLGETGGALIVDEHGRPVLPLIAKDTPVLGFKYLRALNQDEFKAMPKLSQKVFNIQNQRQLQEFPGADGKTYLTYSRPIKGKPWHLVIYQEKTEAYSGLYFRLFFFGFVALVAYVVFTLMVWMTGKYVIAQDKEALARLQDSRDRAEAATRAKSLFLSTMSHEIRTPLNAMLGSAELLNETHLNFEQKELLISLQSAGDTLLSMLNNILDFSKFESGRMQLESREFLLSDLVREVQALISTSILRKNLQFTFHPPEHDRLIVGDSLRLKQVLMNLLGNAVKFTDRGAIELTVQPYPGKEPGKEVIFFEVKDTGIGIAKENLKKVFDEFGQEDSSVTRRFGGTGLGLSISQKIVHLMGGELYCESRQFVGSRFHFSIQVTSRRAELWSTRFNLELAPPPQVVQPGSETGRKGILIVDDMEENHTLLKAYIKRLDYVTTDSAYNGYECLEMWERGHYDMIFMDVQMPKMSGLDTIRKLREIERARGLRRTPVVVISANSFTEDIEKSLMAGADQHCGKPVRKQTVLEIVQKYCAEDIETAPANS</sequence>
<dbReference type="InterPro" id="IPR036890">
    <property type="entry name" value="HATPase_C_sf"/>
</dbReference>
<evidence type="ECO:0000256" key="10">
    <source>
        <dbReference type="PROSITE-ProRule" id="PRU00169"/>
    </source>
</evidence>
<dbReference type="PANTHER" id="PTHR45339:SF1">
    <property type="entry name" value="HYBRID SIGNAL TRANSDUCTION HISTIDINE KINASE J"/>
    <property type="match status" value="1"/>
</dbReference>
<feature type="transmembrane region" description="Helical" evidence="11">
    <location>
        <begin position="323"/>
        <end position="347"/>
    </location>
</feature>
<dbReference type="PANTHER" id="PTHR45339">
    <property type="entry name" value="HYBRID SIGNAL TRANSDUCTION HISTIDINE KINASE J"/>
    <property type="match status" value="1"/>
</dbReference>
<dbReference type="Pfam" id="PF02518">
    <property type="entry name" value="HATPase_c"/>
    <property type="match status" value="1"/>
</dbReference>
<evidence type="ECO:0000256" key="11">
    <source>
        <dbReference type="SAM" id="Phobius"/>
    </source>
</evidence>
<evidence type="ECO:0000256" key="8">
    <source>
        <dbReference type="ARBA" id="ARBA00023012"/>
    </source>
</evidence>
<dbReference type="Gene3D" id="1.10.287.130">
    <property type="match status" value="1"/>
</dbReference>
<dbReference type="InterPro" id="IPR011006">
    <property type="entry name" value="CheY-like_superfamily"/>
</dbReference>
<dbReference type="GO" id="GO:0000155">
    <property type="term" value="F:phosphorelay sensor kinase activity"/>
    <property type="evidence" value="ECO:0007669"/>
    <property type="project" value="InterPro"/>
</dbReference>
<dbReference type="Proteomes" id="UP000197003">
    <property type="component" value="Chromosome"/>
</dbReference>
<dbReference type="Gene3D" id="3.30.450.20">
    <property type="entry name" value="PAS domain"/>
    <property type="match status" value="1"/>
</dbReference>
<keyword evidence="7 11" id="KW-1133">Transmembrane helix</keyword>
<dbReference type="SMART" id="SM00387">
    <property type="entry name" value="HATPase_c"/>
    <property type="match status" value="1"/>
</dbReference>
<evidence type="ECO:0000256" key="3">
    <source>
        <dbReference type="ARBA" id="ARBA00012438"/>
    </source>
</evidence>
<comment type="subcellular location">
    <subcellularLocation>
        <location evidence="2">Cell membrane</location>
        <topology evidence="2">Multi-pass membrane protein</topology>
    </subcellularLocation>
</comment>
<keyword evidence="8" id="KW-0902">Two-component regulatory system</keyword>
<dbReference type="Gene3D" id="3.40.50.2300">
    <property type="match status" value="1"/>
</dbReference>
<keyword evidence="6 11" id="KW-0812">Transmembrane</keyword>